<reference evidence="1 2" key="1">
    <citation type="submission" date="2019-02" db="EMBL/GenBank/DDBJ databases">
        <title>Kribbella capetownensis sp. nov. and Kribbella speibonae sp. nov., isolated from soil.</title>
        <authorList>
            <person name="Curtis S.M."/>
            <person name="Norton I."/>
            <person name="Everest G.J."/>
            <person name="Meyers P.R."/>
        </authorList>
    </citation>
    <scope>NUCLEOTIDE SEQUENCE [LARGE SCALE GENOMIC DNA]</scope>
    <source>
        <strain evidence="1 2">YM53</strain>
    </source>
</reference>
<evidence type="ECO:0000313" key="2">
    <source>
        <dbReference type="Proteomes" id="UP000293342"/>
    </source>
</evidence>
<organism evidence="1 2">
    <name type="scientific">Kribbella capetownensis</name>
    <dbReference type="NCBI Taxonomy" id="1572659"/>
    <lineage>
        <taxon>Bacteria</taxon>
        <taxon>Bacillati</taxon>
        <taxon>Actinomycetota</taxon>
        <taxon>Actinomycetes</taxon>
        <taxon>Propionibacteriales</taxon>
        <taxon>Kribbellaceae</taxon>
        <taxon>Kribbella</taxon>
    </lineage>
</organism>
<evidence type="ECO:0000313" key="1">
    <source>
        <dbReference type="EMBL" id="TCC37518.1"/>
    </source>
</evidence>
<dbReference type="AlphaFoldDB" id="A0A4R0J0N0"/>
<comment type="caution">
    <text evidence="1">The sequence shown here is derived from an EMBL/GenBank/DDBJ whole genome shotgun (WGS) entry which is preliminary data.</text>
</comment>
<accession>A0A4R0J0N0</accession>
<proteinExistence type="predicted"/>
<keyword evidence="2" id="KW-1185">Reference proteome</keyword>
<dbReference type="OrthoDB" id="5193742at2"/>
<name>A0A4R0J0N0_9ACTN</name>
<protein>
    <submittedName>
        <fullName evidence="1">Uncharacterized protein</fullName>
    </submittedName>
</protein>
<sequence>MPAAASGAAGRFYQALEVHDGAAACALLAPQTLQEVAESAQGECETAILDEGIPAGGEVIALRQYGTQAQARMSDDTAFLAEFDDGWRVVAAACVSQGQRPYQCKVKG</sequence>
<dbReference type="Proteomes" id="UP000293342">
    <property type="component" value="Unassembled WGS sequence"/>
</dbReference>
<gene>
    <name evidence="1" type="ORF">E0H75_40750</name>
</gene>
<dbReference type="EMBL" id="SJKD01000015">
    <property type="protein sequence ID" value="TCC37518.1"/>
    <property type="molecule type" value="Genomic_DNA"/>
</dbReference>